<evidence type="ECO:0000256" key="3">
    <source>
        <dbReference type="ARBA" id="ARBA00023136"/>
    </source>
</evidence>
<proteinExistence type="inferred from homology"/>
<dbReference type="Pfam" id="PF01145">
    <property type="entry name" value="Band_7"/>
    <property type="match status" value="1"/>
</dbReference>
<dbReference type="InterPro" id="IPR001107">
    <property type="entry name" value="Band_7"/>
</dbReference>
<dbReference type="Proteomes" id="UP000470875">
    <property type="component" value="Unassembled WGS sequence"/>
</dbReference>
<keyword evidence="5" id="KW-0812">Transmembrane</keyword>
<dbReference type="EMBL" id="VULO01000001">
    <property type="protein sequence ID" value="MSS83243.1"/>
    <property type="molecule type" value="Genomic_DNA"/>
</dbReference>
<comment type="similarity">
    <text evidence="2">Belongs to the band 7/mec-2 family. Flotillin subfamily.</text>
</comment>
<reference evidence="8 9" key="1">
    <citation type="submission" date="2019-08" db="EMBL/GenBank/DDBJ databases">
        <title>In-depth cultivation of the pig gut microbiome towards novel bacterial diversity and tailored functional studies.</title>
        <authorList>
            <person name="Wylensek D."/>
            <person name="Hitch T.C.A."/>
            <person name="Clavel T."/>
        </authorList>
    </citation>
    <scope>NUCLEOTIDE SEQUENCE [LARGE SCALE GENOMIC DNA]</scope>
    <source>
        <strain evidence="8 9">WB03_NA08</strain>
    </source>
</reference>
<evidence type="ECO:0008006" key="10">
    <source>
        <dbReference type="Google" id="ProtNLM"/>
    </source>
</evidence>
<comment type="caution">
    <text evidence="8">The sequence shown here is derived from an EMBL/GenBank/DDBJ whole genome shotgun (WGS) entry which is preliminary data.</text>
</comment>
<comment type="subcellular location">
    <subcellularLocation>
        <location evidence="1">Membrane</location>
    </subcellularLocation>
</comment>
<evidence type="ECO:0000259" key="6">
    <source>
        <dbReference type="Pfam" id="PF01145"/>
    </source>
</evidence>
<dbReference type="Gene3D" id="3.30.479.30">
    <property type="entry name" value="Band 7 domain"/>
    <property type="match status" value="1"/>
</dbReference>
<dbReference type="InterPro" id="IPR036013">
    <property type="entry name" value="Band_7/SPFH_dom_sf"/>
</dbReference>
<evidence type="ECO:0000313" key="9">
    <source>
        <dbReference type="Proteomes" id="UP000470875"/>
    </source>
</evidence>
<name>A0A6N7W409_9ACTO</name>
<organism evidence="8 9">
    <name type="scientific">Scrofimicrobium canadense</name>
    <dbReference type="NCBI Taxonomy" id="2652290"/>
    <lineage>
        <taxon>Bacteria</taxon>
        <taxon>Bacillati</taxon>
        <taxon>Actinomycetota</taxon>
        <taxon>Actinomycetes</taxon>
        <taxon>Actinomycetales</taxon>
        <taxon>Actinomycetaceae</taxon>
        <taxon>Scrofimicrobium</taxon>
    </lineage>
</organism>
<dbReference type="SUPFAM" id="SSF117892">
    <property type="entry name" value="Band 7/SPFH domain"/>
    <property type="match status" value="1"/>
</dbReference>
<feature type="region of interest" description="Disordered" evidence="4">
    <location>
        <begin position="399"/>
        <end position="431"/>
    </location>
</feature>
<accession>A0A6N7W409</accession>
<dbReference type="GO" id="GO:0072659">
    <property type="term" value="P:protein localization to plasma membrane"/>
    <property type="evidence" value="ECO:0007669"/>
    <property type="project" value="TreeGrafter"/>
</dbReference>
<dbReference type="GO" id="GO:0002020">
    <property type="term" value="F:protease binding"/>
    <property type="evidence" value="ECO:0007669"/>
    <property type="project" value="TreeGrafter"/>
</dbReference>
<dbReference type="PANTHER" id="PTHR13806:SF46">
    <property type="entry name" value="FLOTILLIN-1-RELATED"/>
    <property type="match status" value="1"/>
</dbReference>
<evidence type="ECO:0000259" key="7">
    <source>
        <dbReference type="Pfam" id="PF15975"/>
    </source>
</evidence>
<evidence type="ECO:0000256" key="2">
    <source>
        <dbReference type="ARBA" id="ARBA00007161"/>
    </source>
</evidence>
<sequence>MNIGLIIGIIVIGIIVLSVIGFIVGRLKVVDISEALVVSGSRSKGEVKVVPPGGRAFVLPLVQRAVWIPLSQQTLNLIVDGVDSNSIPIQISATANIKVGSSPEDIRAAGERFSAYKDMVGAIKDNVTNVLLGSLRAVISSMTAQSLLMDRSELVTKVQEIAAQELRNMGIAIDSLTINEITDSNDYIKSLAVPETESVLKRARIAKATANREANDVEVDAKIKIAERQKELDIRAAQLKGETDISQEESNASGPLAKAEQEEYIATVEAKAAEKQALLRDRQLDIEVRRPADAELYRIQKDAEAEKAILVANAQAEAMEKRAEAYKMYNEAAVLQLVIDKLPEVAREIASPMSNIDDLTVVSTEGATSLTRNVAGGFSELKAVVESFTGMSLDSLLAGKATTESEPKKPSAQPPPPEVVQADPVSSEERA</sequence>
<keyword evidence="5" id="KW-1133">Transmembrane helix</keyword>
<gene>
    <name evidence="8" type="ORF">FYJ24_00365</name>
</gene>
<evidence type="ECO:0000256" key="5">
    <source>
        <dbReference type="SAM" id="Phobius"/>
    </source>
</evidence>
<dbReference type="RefSeq" id="WP_154542539.1">
    <property type="nucleotide sequence ID" value="NZ_VULO01000001.1"/>
</dbReference>
<keyword evidence="3 5" id="KW-0472">Membrane</keyword>
<feature type="transmembrane region" description="Helical" evidence="5">
    <location>
        <begin position="6"/>
        <end position="24"/>
    </location>
</feature>
<feature type="domain" description="Band 7" evidence="6">
    <location>
        <begin position="29"/>
        <end position="211"/>
    </location>
</feature>
<dbReference type="InterPro" id="IPR027705">
    <property type="entry name" value="Flotillin_fam"/>
</dbReference>
<dbReference type="CDD" id="cd03399">
    <property type="entry name" value="SPFH_flotillin"/>
    <property type="match status" value="1"/>
</dbReference>
<dbReference type="PANTHER" id="PTHR13806">
    <property type="entry name" value="FLOTILLIN-RELATED"/>
    <property type="match status" value="1"/>
</dbReference>
<dbReference type="AlphaFoldDB" id="A0A6N7W409"/>
<protein>
    <recommendedName>
        <fullName evidence="10">Flotillin</fullName>
    </recommendedName>
</protein>
<dbReference type="InterPro" id="IPR031905">
    <property type="entry name" value="Flotillin_C"/>
</dbReference>
<evidence type="ECO:0000256" key="1">
    <source>
        <dbReference type="ARBA" id="ARBA00004370"/>
    </source>
</evidence>
<feature type="domain" description="Flotillin C-terminal" evidence="7">
    <location>
        <begin position="292"/>
        <end position="390"/>
    </location>
</feature>
<dbReference type="GO" id="GO:0005886">
    <property type="term" value="C:plasma membrane"/>
    <property type="evidence" value="ECO:0007669"/>
    <property type="project" value="TreeGrafter"/>
</dbReference>
<keyword evidence="9" id="KW-1185">Reference proteome</keyword>
<evidence type="ECO:0000256" key="4">
    <source>
        <dbReference type="SAM" id="MobiDB-lite"/>
    </source>
</evidence>
<evidence type="ECO:0000313" key="8">
    <source>
        <dbReference type="EMBL" id="MSS83243.1"/>
    </source>
</evidence>
<dbReference type="Pfam" id="PF15975">
    <property type="entry name" value="Flot"/>
    <property type="match status" value="1"/>
</dbReference>